<dbReference type="GO" id="GO:0016616">
    <property type="term" value="F:oxidoreductase activity, acting on the CH-OH group of donors, NAD or NADP as acceptor"/>
    <property type="evidence" value="ECO:0007669"/>
    <property type="project" value="TreeGrafter"/>
</dbReference>
<dbReference type="PROSITE" id="PS00061">
    <property type="entry name" value="ADH_SHORT"/>
    <property type="match status" value="1"/>
</dbReference>
<dbReference type="InterPro" id="IPR036291">
    <property type="entry name" value="NAD(P)-bd_dom_sf"/>
</dbReference>
<name>A0A4R4RHC3_9ACTN</name>
<evidence type="ECO:0000256" key="1">
    <source>
        <dbReference type="ARBA" id="ARBA00006484"/>
    </source>
</evidence>
<dbReference type="Gene3D" id="3.40.50.720">
    <property type="entry name" value="NAD(P)-binding Rossmann-like Domain"/>
    <property type="match status" value="1"/>
</dbReference>
<dbReference type="SUPFAM" id="SSF51735">
    <property type="entry name" value="NAD(P)-binding Rossmann-fold domains"/>
    <property type="match status" value="1"/>
</dbReference>
<gene>
    <name evidence="3" type="ORF">E1212_22785</name>
</gene>
<dbReference type="InterPro" id="IPR002347">
    <property type="entry name" value="SDR_fam"/>
</dbReference>
<evidence type="ECO:0000256" key="2">
    <source>
        <dbReference type="ARBA" id="ARBA00023002"/>
    </source>
</evidence>
<protein>
    <submittedName>
        <fullName evidence="3">SDR family oxidoreductase</fullName>
    </submittedName>
</protein>
<accession>A0A4R4RHC3</accession>
<proteinExistence type="inferred from homology"/>
<dbReference type="AlphaFoldDB" id="A0A4R4RHC3"/>
<evidence type="ECO:0000313" key="4">
    <source>
        <dbReference type="Proteomes" id="UP000295621"/>
    </source>
</evidence>
<keyword evidence="2" id="KW-0560">Oxidoreductase</keyword>
<sequence length="250" mass="25756">MQAFSLVGRTALVTGVSRGIGRAIAMGLALAGADLVLVGRSGSLDATKEAVEELGRTATTVDLDLAQPELIASGALDDQLPADIDILVNNAGVIHREDALTVDASSWNRVLDVNLTSLFFLTQRVAGPMVARGSGKVINIASLLSFEGGIGVSSYAASKHAVAGVTRALSNEWAPRGVQVNAIAPGYIVTDNTARLRTDPARATSIGDRIPAGRWGLPSDLVGAAVFLASSASDYVTGHVLLVDGGWSAR</sequence>
<dbReference type="PRINTS" id="PR00081">
    <property type="entry name" value="GDHRDH"/>
</dbReference>
<dbReference type="InterPro" id="IPR020904">
    <property type="entry name" value="Sc_DH/Rdtase_CS"/>
</dbReference>
<comment type="caution">
    <text evidence="3">The sequence shown here is derived from an EMBL/GenBank/DDBJ whole genome shotgun (WGS) entry which is preliminary data.</text>
</comment>
<dbReference type="Pfam" id="PF13561">
    <property type="entry name" value="adh_short_C2"/>
    <property type="match status" value="1"/>
</dbReference>
<dbReference type="PANTHER" id="PTHR42760:SF5">
    <property type="entry name" value="2-DEHYDRO-3-DEOXY-D-GLUCONATE 5-DEHYDROGENASE"/>
    <property type="match status" value="1"/>
</dbReference>
<dbReference type="OrthoDB" id="286404at2"/>
<dbReference type="FunFam" id="3.40.50.720:FF:000084">
    <property type="entry name" value="Short-chain dehydrogenase reductase"/>
    <property type="match status" value="1"/>
</dbReference>
<comment type="similarity">
    <text evidence="1">Belongs to the short-chain dehydrogenases/reductases (SDR) family.</text>
</comment>
<organism evidence="3 4">
    <name type="scientific">Jiangella ureilytica</name>
    <dbReference type="NCBI Taxonomy" id="2530374"/>
    <lineage>
        <taxon>Bacteria</taxon>
        <taxon>Bacillati</taxon>
        <taxon>Actinomycetota</taxon>
        <taxon>Actinomycetes</taxon>
        <taxon>Jiangellales</taxon>
        <taxon>Jiangellaceae</taxon>
        <taxon>Jiangella</taxon>
    </lineage>
</organism>
<keyword evidence="4" id="KW-1185">Reference proteome</keyword>
<evidence type="ECO:0000313" key="3">
    <source>
        <dbReference type="EMBL" id="TDC47952.1"/>
    </source>
</evidence>
<reference evidence="3 4" key="1">
    <citation type="submission" date="2019-02" db="EMBL/GenBank/DDBJ databases">
        <title>Draft genome sequences of novel Actinobacteria.</title>
        <authorList>
            <person name="Sahin N."/>
            <person name="Ay H."/>
            <person name="Saygin H."/>
        </authorList>
    </citation>
    <scope>NUCLEOTIDE SEQUENCE [LARGE SCALE GENOMIC DNA]</scope>
    <source>
        <strain evidence="3 4">KC603</strain>
    </source>
</reference>
<dbReference type="EMBL" id="SMKL01000065">
    <property type="protein sequence ID" value="TDC47952.1"/>
    <property type="molecule type" value="Genomic_DNA"/>
</dbReference>
<dbReference type="PRINTS" id="PR00080">
    <property type="entry name" value="SDRFAMILY"/>
</dbReference>
<dbReference type="PANTHER" id="PTHR42760">
    <property type="entry name" value="SHORT-CHAIN DEHYDROGENASES/REDUCTASES FAMILY MEMBER"/>
    <property type="match status" value="1"/>
</dbReference>
<dbReference type="Proteomes" id="UP000295621">
    <property type="component" value="Unassembled WGS sequence"/>
</dbReference>